<organism evidence="1 2">
    <name type="scientific">Marasmius oreades</name>
    <name type="common">fairy-ring Marasmius</name>
    <dbReference type="NCBI Taxonomy" id="181124"/>
    <lineage>
        <taxon>Eukaryota</taxon>
        <taxon>Fungi</taxon>
        <taxon>Dikarya</taxon>
        <taxon>Basidiomycota</taxon>
        <taxon>Agaricomycotina</taxon>
        <taxon>Agaricomycetes</taxon>
        <taxon>Agaricomycetidae</taxon>
        <taxon>Agaricales</taxon>
        <taxon>Marasmiineae</taxon>
        <taxon>Marasmiaceae</taxon>
        <taxon>Marasmius</taxon>
    </lineage>
</organism>
<evidence type="ECO:0000313" key="2">
    <source>
        <dbReference type="Proteomes" id="UP001049176"/>
    </source>
</evidence>
<proteinExistence type="predicted"/>
<accession>A0A9P7UM96</accession>
<dbReference type="Proteomes" id="UP001049176">
    <property type="component" value="Chromosome 9"/>
</dbReference>
<keyword evidence="2" id="KW-1185">Reference proteome</keyword>
<name>A0A9P7UM96_9AGAR</name>
<dbReference type="KEGG" id="more:E1B28_013075"/>
<evidence type="ECO:0000313" key="1">
    <source>
        <dbReference type="EMBL" id="KAG7087093.1"/>
    </source>
</evidence>
<reference evidence="1" key="1">
    <citation type="journal article" date="2021" name="Genome Biol. Evol.">
        <title>The assembled and annotated genome of the fairy-ring fungus Marasmius oreades.</title>
        <authorList>
            <person name="Hiltunen M."/>
            <person name="Ament-Velasquez S.L."/>
            <person name="Johannesson H."/>
        </authorList>
    </citation>
    <scope>NUCLEOTIDE SEQUENCE</scope>
    <source>
        <strain evidence="1">03SP1</strain>
    </source>
</reference>
<sequence length="61" mass="6721">MANGPKTYLAVDLAYATSTFYVDTPSTSPRKRYPSSLRVFRSPSNFDGGMAGPVREFSLQI</sequence>
<protein>
    <submittedName>
        <fullName evidence="1">Uncharacterized protein</fullName>
    </submittedName>
</protein>
<gene>
    <name evidence="1" type="ORF">E1B28_013075</name>
</gene>
<dbReference type="RefSeq" id="XP_043003564.1">
    <property type="nucleotide sequence ID" value="XM_043158220.1"/>
</dbReference>
<comment type="caution">
    <text evidence="1">The sequence shown here is derived from an EMBL/GenBank/DDBJ whole genome shotgun (WGS) entry which is preliminary data.</text>
</comment>
<dbReference type="AlphaFoldDB" id="A0A9P7UM96"/>
<dbReference type="EMBL" id="CM032189">
    <property type="protein sequence ID" value="KAG7087093.1"/>
    <property type="molecule type" value="Genomic_DNA"/>
</dbReference>
<dbReference type="GeneID" id="66082150"/>